<comment type="pathway">
    <text evidence="2">Glycan biosynthesis; alginate biosynthesis.</text>
</comment>
<evidence type="ECO:0000313" key="10">
    <source>
        <dbReference type="Proteomes" id="UP000645517"/>
    </source>
</evidence>
<feature type="domain" description="AlgX/AlgJ SGNH hydrolase-like" evidence="8">
    <location>
        <begin position="99"/>
        <end position="354"/>
    </location>
</feature>
<evidence type="ECO:0000256" key="5">
    <source>
        <dbReference type="ARBA" id="ARBA00022764"/>
    </source>
</evidence>
<keyword evidence="7" id="KW-1133">Transmembrane helix</keyword>
<accession>A0ABQ2JC72</accession>
<keyword evidence="3" id="KW-0808">Transferase</keyword>
<proteinExistence type="predicted"/>
<evidence type="ECO:0000256" key="6">
    <source>
        <dbReference type="ARBA" id="ARBA00022841"/>
    </source>
</evidence>
<sequence length="365" mass="39726">MTEFAQDTLKKADNPAAPDLLHWLPGAFLLGVVAVGAVLTVLTPTVRQWPQGKDVVTGEAMVTYEKENLDAKVPWRDASVNLWGGLNARLFGEARDGALVGRDGWLFTSEEYQTAPSDQREIRANLAYIEQVRDELQKDGAQLVVALIPAKARVYADQTNAKVPAQTAGLYQSMRFDLEKAGIRTPDLLTPFEKAKSRTDVFLKTDTHWTPAGATLAAAKVAEAVRDLGVDLPAATYAAQTQPAATRAGDLTRYVPGSTLTDTVTPMSYTRTDEGGGGLFGDEGIAVTLVGTSYSAETKDNVWHFDGALATALGSEVLNMAREGKGPIVPMREYLTSPERKDNPAQIVVWEIPERFLRVEYKETK</sequence>
<dbReference type="RefSeq" id="WP_189058582.1">
    <property type="nucleotide sequence ID" value="NZ_BMOR01000021.1"/>
</dbReference>
<keyword evidence="5" id="KW-0574">Periplasm</keyword>
<evidence type="ECO:0000256" key="3">
    <source>
        <dbReference type="ARBA" id="ARBA00022679"/>
    </source>
</evidence>
<evidence type="ECO:0000256" key="2">
    <source>
        <dbReference type="ARBA" id="ARBA00005182"/>
    </source>
</evidence>
<evidence type="ECO:0000256" key="7">
    <source>
        <dbReference type="SAM" id="Phobius"/>
    </source>
</evidence>
<comment type="caution">
    <text evidence="9">The sequence shown here is derived from an EMBL/GenBank/DDBJ whole genome shotgun (WGS) entry which is preliminary data.</text>
</comment>
<keyword evidence="4" id="KW-0732">Signal</keyword>
<keyword evidence="7" id="KW-0472">Membrane</keyword>
<dbReference type="InterPro" id="IPR031811">
    <property type="entry name" value="ALGX/ALGJ_SGNH-like"/>
</dbReference>
<name>A0ABQ2JC72_9DEIO</name>
<feature type="transmembrane region" description="Helical" evidence="7">
    <location>
        <begin position="20"/>
        <end position="43"/>
    </location>
</feature>
<protein>
    <submittedName>
        <fullName evidence="9">Alginate O-acetylase AlgJ</fullName>
    </submittedName>
</protein>
<dbReference type="EMBL" id="BMOR01000021">
    <property type="protein sequence ID" value="GGN44065.1"/>
    <property type="molecule type" value="Genomic_DNA"/>
</dbReference>
<dbReference type="SUPFAM" id="SSF52266">
    <property type="entry name" value="SGNH hydrolase"/>
    <property type="match status" value="1"/>
</dbReference>
<comment type="subcellular location">
    <subcellularLocation>
        <location evidence="1">Periplasm</location>
    </subcellularLocation>
</comment>
<keyword evidence="6" id="KW-0016">Alginate biosynthesis</keyword>
<organism evidence="9 10">
    <name type="scientific">Deinococcus daejeonensis</name>
    <dbReference type="NCBI Taxonomy" id="1007098"/>
    <lineage>
        <taxon>Bacteria</taxon>
        <taxon>Thermotogati</taxon>
        <taxon>Deinococcota</taxon>
        <taxon>Deinococci</taxon>
        <taxon>Deinococcales</taxon>
        <taxon>Deinococcaceae</taxon>
        <taxon>Deinococcus</taxon>
    </lineage>
</organism>
<evidence type="ECO:0000256" key="1">
    <source>
        <dbReference type="ARBA" id="ARBA00004418"/>
    </source>
</evidence>
<gene>
    <name evidence="9" type="primary">algJ</name>
    <name evidence="9" type="ORF">GCM10010842_32180</name>
</gene>
<dbReference type="Pfam" id="PF16822">
    <property type="entry name" value="ALGX"/>
    <property type="match status" value="1"/>
</dbReference>
<reference evidence="10" key="1">
    <citation type="journal article" date="2019" name="Int. J. Syst. Evol. Microbiol.">
        <title>The Global Catalogue of Microorganisms (GCM) 10K type strain sequencing project: providing services to taxonomists for standard genome sequencing and annotation.</title>
        <authorList>
            <consortium name="The Broad Institute Genomics Platform"/>
            <consortium name="The Broad Institute Genome Sequencing Center for Infectious Disease"/>
            <person name="Wu L."/>
            <person name="Ma J."/>
        </authorList>
    </citation>
    <scope>NUCLEOTIDE SEQUENCE [LARGE SCALE GENOMIC DNA]</scope>
    <source>
        <strain evidence="10">JCM 16918</strain>
    </source>
</reference>
<keyword evidence="10" id="KW-1185">Reference proteome</keyword>
<evidence type="ECO:0000313" key="9">
    <source>
        <dbReference type="EMBL" id="GGN44065.1"/>
    </source>
</evidence>
<evidence type="ECO:0000259" key="8">
    <source>
        <dbReference type="Pfam" id="PF16822"/>
    </source>
</evidence>
<dbReference type="Proteomes" id="UP000645517">
    <property type="component" value="Unassembled WGS sequence"/>
</dbReference>
<keyword evidence="7" id="KW-0812">Transmembrane</keyword>
<evidence type="ECO:0000256" key="4">
    <source>
        <dbReference type="ARBA" id="ARBA00022729"/>
    </source>
</evidence>